<dbReference type="AlphaFoldDB" id="W5SY06"/>
<accession>W5SY06</accession>
<dbReference type="InterPro" id="IPR007499">
    <property type="entry name" value="ERF_bacteria_virus"/>
</dbReference>
<name>W5SY06_9SPIR</name>
<reference evidence="1" key="1">
    <citation type="submission" date="2013-04" db="EMBL/GenBank/DDBJ databases">
        <title>Comparative Genomics of Relapsing Fever Spirochetes.</title>
        <authorList>
            <person name="Schwan T.G."/>
            <person name="Raffel S.J."/>
            <person name="Porcella S.F."/>
            <person name="Martens C.A."/>
            <person name="Bruno D.P."/>
            <person name="Ricklefs S.M."/>
            <person name="Barbian K.B."/>
        </authorList>
    </citation>
    <scope>NUCLEOTIDE SEQUENCE</scope>
    <source>
        <strain evidence="1">Co53</strain>
        <plasmid evidence="1">unnamed</plasmid>
    </source>
</reference>
<dbReference type="Pfam" id="PF04404">
    <property type="entry name" value="ERF"/>
    <property type="match status" value="1"/>
</dbReference>
<sequence length="374" mass="43036">MRSFNMTNLNKIIKNKIQNTKTRMRKTSKKSNKRTKREVQDIVINGQSIVTNENQVKIDFLKSLHSLQMSLNGVGKNLNGYGYKYQDFNEIVREIKNVIKTNNLDIGFVQCPTLKSFDGRLINVITTTFYSPSSGYSQSFDTPIYTEELTSTGVKNQNTFPQLVGSCITYFKRYALVAYLSIESEVDTDACSFEHRQEDNKEQVSIANNTSIKVVKESRTVNVKSTNAKKTAIKGAVKTQSIGYKSVREGDELPKCVPIKYAYYRNLLQASKKMHSQLEDTPFDSLEMIDKFLHQLQEDDDSNILNYFENKPELKTVEYWTRLLNCYLKKTESDPGVVEGFSKFLVYREPKYGQSPLKLFGYIASDENFRYLCE</sequence>
<protein>
    <submittedName>
        <fullName evidence="1">ERF superfamily protein</fullName>
    </submittedName>
</protein>
<proteinExistence type="predicted"/>
<organism evidence="1">
    <name type="scientific">Borrelia coriaceae ATCC 43381</name>
    <dbReference type="NCBI Taxonomy" id="1408429"/>
    <lineage>
        <taxon>Bacteria</taxon>
        <taxon>Pseudomonadati</taxon>
        <taxon>Spirochaetota</taxon>
        <taxon>Spirochaetia</taxon>
        <taxon>Spirochaetales</taxon>
        <taxon>Borreliaceae</taxon>
        <taxon>Borrelia</taxon>
    </lineage>
</organism>
<gene>
    <name evidence="1" type="ORF">BCO_0900135</name>
</gene>
<dbReference type="EMBL" id="CP005770">
    <property type="protein sequence ID" value="AHH11757.1"/>
    <property type="molecule type" value="Genomic_DNA"/>
</dbReference>
<dbReference type="HOGENOM" id="CLU_071240_0_0_12"/>
<keyword evidence="1" id="KW-0614">Plasmid</keyword>
<geneLocation type="plasmid" evidence="1">
    <name>unnamed</name>
</geneLocation>
<evidence type="ECO:0000313" key="1">
    <source>
        <dbReference type="EMBL" id="AHH11757.1"/>
    </source>
</evidence>